<keyword evidence="7" id="KW-1185">Reference proteome</keyword>
<evidence type="ECO:0000256" key="1">
    <source>
        <dbReference type="ARBA" id="ARBA00004141"/>
    </source>
</evidence>
<keyword evidence="4 5" id="KW-0472">Membrane</keyword>
<keyword evidence="2 5" id="KW-0812">Transmembrane</keyword>
<name>A0AAJ3TWD9_9MYCO</name>
<comment type="subcellular location">
    <subcellularLocation>
        <location evidence="1">Membrane</location>
        <topology evidence="1">Multi-pass membrane protein</topology>
    </subcellularLocation>
</comment>
<dbReference type="Proteomes" id="UP000193387">
    <property type="component" value="Unassembled WGS sequence"/>
</dbReference>
<protein>
    <recommendedName>
        <fullName evidence="8">DoxX family protein</fullName>
    </recommendedName>
</protein>
<gene>
    <name evidence="6" type="ORF">AWC23_06425</name>
</gene>
<proteinExistence type="predicted"/>
<evidence type="ECO:0000256" key="5">
    <source>
        <dbReference type="SAM" id="Phobius"/>
    </source>
</evidence>
<dbReference type="RefSeq" id="WP_085254490.1">
    <property type="nucleotide sequence ID" value="NZ_AP022573.1"/>
</dbReference>
<feature type="transmembrane region" description="Helical" evidence="5">
    <location>
        <begin position="69"/>
        <end position="87"/>
    </location>
</feature>
<dbReference type="EMBL" id="LQPR01000013">
    <property type="protein sequence ID" value="ORW73714.1"/>
    <property type="molecule type" value="Genomic_DNA"/>
</dbReference>
<accession>A0AAJ3TWD9</accession>
<keyword evidence="3 5" id="KW-1133">Transmembrane helix</keyword>
<sequence length="115" mass="12356">MFIATLVIGIILGALLLFSAYGKLTRNAEQVKTITDVGFPPNYIWALALCEIAGALGVLIGLYWYPIGVAAAIGVILYFVFAVAAHLRVREYAVQAAAMMLALGLIYLVLRLLAV</sequence>
<feature type="transmembrane region" description="Helical" evidence="5">
    <location>
        <begin position="43"/>
        <end position="62"/>
    </location>
</feature>
<dbReference type="Pfam" id="PF13564">
    <property type="entry name" value="DoxX_2"/>
    <property type="match status" value="1"/>
</dbReference>
<evidence type="ECO:0000256" key="3">
    <source>
        <dbReference type="ARBA" id="ARBA00022989"/>
    </source>
</evidence>
<dbReference type="GO" id="GO:0016020">
    <property type="term" value="C:membrane"/>
    <property type="evidence" value="ECO:0007669"/>
    <property type="project" value="UniProtKB-SubCell"/>
</dbReference>
<comment type="caution">
    <text evidence="6">The sequence shown here is derived from an EMBL/GenBank/DDBJ whole genome shotgun (WGS) entry which is preliminary data.</text>
</comment>
<feature type="transmembrane region" description="Helical" evidence="5">
    <location>
        <begin position="93"/>
        <end position="114"/>
    </location>
</feature>
<evidence type="ECO:0000313" key="7">
    <source>
        <dbReference type="Proteomes" id="UP000193387"/>
    </source>
</evidence>
<evidence type="ECO:0000256" key="2">
    <source>
        <dbReference type="ARBA" id="ARBA00022692"/>
    </source>
</evidence>
<evidence type="ECO:0000313" key="6">
    <source>
        <dbReference type="EMBL" id="ORW73714.1"/>
    </source>
</evidence>
<dbReference type="AlphaFoldDB" id="A0AAJ3TWD9"/>
<dbReference type="InterPro" id="IPR032808">
    <property type="entry name" value="DoxX"/>
</dbReference>
<evidence type="ECO:0000256" key="4">
    <source>
        <dbReference type="ARBA" id="ARBA00023136"/>
    </source>
</evidence>
<evidence type="ECO:0008006" key="8">
    <source>
        <dbReference type="Google" id="ProtNLM"/>
    </source>
</evidence>
<organism evidence="6 7">
    <name type="scientific">Mycobacterium saskatchewanense</name>
    <dbReference type="NCBI Taxonomy" id="220927"/>
    <lineage>
        <taxon>Bacteria</taxon>
        <taxon>Bacillati</taxon>
        <taxon>Actinomycetota</taxon>
        <taxon>Actinomycetes</taxon>
        <taxon>Mycobacteriales</taxon>
        <taxon>Mycobacteriaceae</taxon>
        <taxon>Mycobacterium</taxon>
        <taxon>Mycobacterium simiae complex</taxon>
    </lineage>
</organism>
<reference evidence="6 7" key="1">
    <citation type="submission" date="2016-01" db="EMBL/GenBank/DDBJ databases">
        <title>The new phylogeny of the genus Mycobacterium.</title>
        <authorList>
            <person name="Tarcisio F."/>
            <person name="Conor M."/>
            <person name="Antonella G."/>
            <person name="Elisabetta G."/>
            <person name="Giulia F.S."/>
            <person name="Sara T."/>
            <person name="Anna F."/>
            <person name="Clotilde B."/>
            <person name="Roberto B."/>
            <person name="Veronica D.S."/>
            <person name="Fabio R."/>
            <person name="Monica P."/>
            <person name="Olivier J."/>
            <person name="Enrico T."/>
            <person name="Nicola S."/>
        </authorList>
    </citation>
    <scope>NUCLEOTIDE SEQUENCE [LARGE SCALE GENOMIC DNA]</scope>
    <source>
        <strain evidence="6 7">DSM 44616</strain>
    </source>
</reference>